<proteinExistence type="predicted"/>
<reference evidence="1" key="1">
    <citation type="journal article" date="2019" name="Sci. Rep.">
        <title>Draft genome of Tanacetum cinerariifolium, the natural source of mosquito coil.</title>
        <authorList>
            <person name="Yamashiro T."/>
            <person name="Shiraishi A."/>
            <person name="Satake H."/>
            <person name="Nakayama K."/>
        </authorList>
    </citation>
    <scope>NUCLEOTIDE SEQUENCE</scope>
</reference>
<gene>
    <name evidence="1" type="ORF">Tci_925778</name>
</gene>
<feature type="non-terminal residue" evidence="1">
    <location>
        <position position="1"/>
    </location>
</feature>
<name>A0A699X2Q9_TANCI</name>
<organism evidence="1">
    <name type="scientific">Tanacetum cinerariifolium</name>
    <name type="common">Dalmatian daisy</name>
    <name type="synonym">Chrysanthemum cinerariifolium</name>
    <dbReference type="NCBI Taxonomy" id="118510"/>
    <lineage>
        <taxon>Eukaryota</taxon>
        <taxon>Viridiplantae</taxon>
        <taxon>Streptophyta</taxon>
        <taxon>Embryophyta</taxon>
        <taxon>Tracheophyta</taxon>
        <taxon>Spermatophyta</taxon>
        <taxon>Magnoliopsida</taxon>
        <taxon>eudicotyledons</taxon>
        <taxon>Gunneridae</taxon>
        <taxon>Pentapetalae</taxon>
        <taxon>asterids</taxon>
        <taxon>campanulids</taxon>
        <taxon>Asterales</taxon>
        <taxon>Asteraceae</taxon>
        <taxon>Asteroideae</taxon>
        <taxon>Anthemideae</taxon>
        <taxon>Anthemidinae</taxon>
        <taxon>Tanacetum</taxon>
    </lineage>
</organism>
<sequence length="45" mass="4918">RLLGPDRSGNHRHACGSGRNAILGRCLIYKRTYEVVHSGGQRALA</sequence>
<evidence type="ECO:0000313" key="1">
    <source>
        <dbReference type="EMBL" id="GFD53809.1"/>
    </source>
</evidence>
<dbReference type="AlphaFoldDB" id="A0A699X2Q9"/>
<dbReference type="EMBL" id="BKCJ011798785">
    <property type="protein sequence ID" value="GFD53809.1"/>
    <property type="molecule type" value="Genomic_DNA"/>
</dbReference>
<accession>A0A699X2Q9</accession>
<protein>
    <submittedName>
        <fullName evidence="1">Uncharacterized protein</fullName>
    </submittedName>
</protein>
<comment type="caution">
    <text evidence="1">The sequence shown here is derived from an EMBL/GenBank/DDBJ whole genome shotgun (WGS) entry which is preliminary data.</text>
</comment>